<evidence type="ECO:0000313" key="17">
    <source>
        <dbReference type="EMBL" id="AKK07114.1"/>
    </source>
</evidence>
<dbReference type="AlphaFoldDB" id="A0A0G3H166"/>
<evidence type="ECO:0000256" key="5">
    <source>
        <dbReference type="ARBA" id="ARBA00015611"/>
    </source>
</evidence>
<dbReference type="InterPro" id="IPR024571">
    <property type="entry name" value="ERAP1-like_C_dom"/>
</dbReference>
<feature type="domain" description="ERAP1-like C-terminal" evidence="15">
    <location>
        <begin position="520"/>
        <end position="824"/>
    </location>
</feature>
<evidence type="ECO:0000256" key="3">
    <source>
        <dbReference type="ARBA" id="ARBA00010136"/>
    </source>
</evidence>
<dbReference type="GO" id="GO:0070006">
    <property type="term" value="F:metalloaminopeptidase activity"/>
    <property type="evidence" value="ECO:0007669"/>
    <property type="project" value="TreeGrafter"/>
</dbReference>
<evidence type="ECO:0000256" key="10">
    <source>
        <dbReference type="ARBA" id="ARBA00022833"/>
    </source>
</evidence>
<keyword evidence="9 17" id="KW-0378">Hydrolase</keyword>
<dbReference type="Pfam" id="PF01433">
    <property type="entry name" value="Peptidase_M1"/>
    <property type="match status" value="1"/>
</dbReference>
<dbReference type="GO" id="GO:0005615">
    <property type="term" value="C:extracellular space"/>
    <property type="evidence" value="ECO:0007669"/>
    <property type="project" value="TreeGrafter"/>
</dbReference>
<evidence type="ECO:0000256" key="7">
    <source>
        <dbReference type="ARBA" id="ARBA00022670"/>
    </source>
</evidence>
<proteinExistence type="inferred from homology"/>
<name>A0A0G3H166_9CORY</name>
<dbReference type="Pfam" id="PF17900">
    <property type="entry name" value="Peptidase_M1_N"/>
    <property type="match status" value="1"/>
</dbReference>
<dbReference type="STRING" id="571915.CMUST_14105"/>
<dbReference type="Gene3D" id="2.60.40.1730">
    <property type="entry name" value="tricorn interacting facor f3 domain"/>
    <property type="match status" value="1"/>
</dbReference>
<sequence length="834" mass="93076">MVSNSNLTLHDARSRSKSLTIAHYELHIDVSDATSSATFPVHTTARLTSTQPEVFFDYLGESVQSVTVDGSEVPSLFDGTRIVFAIPVDKEVTVGFKTVSRYSRTGQGLHRFVDPADGNTYLYSHLEPSDARRIYPCCDQPDLKAPFDVTITAPDGWVALSNQPEISVANRSHRFATTPALSTYLTAFAAGPYVGVHERWQSNTNPDFTIDLGVWVRASMSQHVDSEIMAVTKQGLDYFDTHYGFPYPWGKYDSIFVPEYNLGAMENPGLVTFTEAYIFRSPATDAQHAARANTILHEMSHMWFGDLVTPHWWDDLWLKESFAEFMGADASVAATRFSQAWVNFAGNRKNWAYMQDQLPTTHPIKAEINDVDAARQNFDGITYAKGAAVLKQLVHFVGRDAFYAASREYFQAFAFSTATFNDLLSILQKHTDRNLTDWANRWLLSSGVDRLSPKITITDGIISDFRIEQTSKTSTRPHRIIVSFWKKESDEVNRYASFDVDVLGDGGSIEKAVGLTAPDLVVLNDGDHSYALIDFDERSIATIASSLSKISDPLTRAVIWTALWNLTRDAKFPARDFISIALDHVAYESNPTISTQILAHAQFAARHFVPDKDRSALFTHLADSLHDLLLQATPNSDIQLVFARAFITAAPFAGAAYSERLLEIHRGDIRGLTISPDIRWHAVIALSTLGKLSTHDLKQELDRDNTLTGKVAHLEATYSAPVKQLKERAYNQLLQPGKFSNDEVDAIISAFNAPCEDETFDHAEQFFTDLDHMWSDHPIEIANRLVRGLFPQTPSALAEGQKLIDGGLPTALHRVLSESVDHLARKLSAQKFNF</sequence>
<dbReference type="GO" id="GO:0005737">
    <property type="term" value="C:cytoplasm"/>
    <property type="evidence" value="ECO:0007669"/>
    <property type="project" value="TreeGrafter"/>
</dbReference>
<feature type="domain" description="Aminopeptidase N-like N-terminal" evidence="16">
    <location>
        <begin position="83"/>
        <end position="185"/>
    </location>
</feature>
<dbReference type="InterPro" id="IPR042097">
    <property type="entry name" value="Aminopeptidase_N-like_N_sf"/>
</dbReference>
<keyword evidence="7" id="KW-0645">Protease</keyword>
<dbReference type="InterPro" id="IPR014782">
    <property type="entry name" value="Peptidase_M1_dom"/>
</dbReference>
<dbReference type="InterPro" id="IPR045357">
    <property type="entry name" value="Aminopeptidase_N-like_N"/>
</dbReference>
<dbReference type="CDD" id="cd09602">
    <property type="entry name" value="M1_APN"/>
    <property type="match status" value="1"/>
</dbReference>
<protein>
    <recommendedName>
        <fullName evidence="5">Aminopeptidase N</fullName>
        <ecNumber evidence="4">3.4.11.2</ecNumber>
    </recommendedName>
    <alternativeName>
        <fullName evidence="12">Alanine aminopeptidase</fullName>
    </alternativeName>
    <alternativeName>
        <fullName evidence="13">Lysyl aminopeptidase</fullName>
    </alternativeName>
</protein>
<dbReference type="GO" id="GO:0016020">
    <property type="term" value="C:membrane"/>
    <property type="evidence" value="ECO:0007669"/>
    <property type="project" value="TreeGrafter"/>
</dbReference>
<dbReference type="GO" id="GO:0016285">
    <property type="term" value="F:alanyl aminopeptidase activity"/>
    <property type="evidence" value="ECO:0007669"/>
    <property type="project" value="UniProtKB-EC"/>
</dbReference>
<evidence type="ECO:0000256" key="12">
    <source>
        <dbReference type="ARBA" id="ARBA00029811"/>
    </source>
</evidence>
<evidence type="ECO:0000256" key="6">
    <source>
        <dbReference type="ARBA" id="ARBA00022438"/>
    </source>
</evidence>
<dbReference type="GO" id="GO:0008270">
    <property type="term" value="F:zinc ion binding"/>
    <property type="evidence" value="ECO:0007669"/>
    <property type="project" value="InterPro"/>
</dbReference>
<dbReference type="GO" id="GO:0006508">
    <property type="term" value="P:proteolysis"/>
    <property type="evidence" value="ECO:0007669"/>
    <property type="project" value="UniProtKB-KW"/>
</dbReference>
<accession>A0A0G3H166</accession>
<dbReference type="InterPro" id="IPR027268">
    <property type="entry name" value="Peptidase_M4/M1_CTD_sf"/>
</dbReference>
<keyword evidence="11" id="KW-0482">Metalloprotease</keyword>
<dbReference type="SUPFAM" id="SSF63737">
    <property type="entry name" value="Leukotriene A4 hydrolase N-terminal domain"/>
    <property type="match status" value="1"/>
</dbReference>
<evidence type="ECO:0000256" key="1">
    <source>
        <dbReference type="ARBA" id="ARBA00000098"/>
    </source>
</evidence>
<keyword evidence="8" id="KW-0479">Metal-binding</keyword>
<dbReference type="PRINTS" id="PR00756">
    <property type="entry name" value="ALADIPTASE"/>
</dbReference>
<dbReference type="GO" id="GO:0042277">
    <property type="term" value="F:peptide binding"/>
    <property type="evidence" value="ECO:0007669"/>
    <property type="project" value="TreeGrafter"/>
</dbReference>
<dbReference type="Pfam" id="PF11838">
    <property type="entry name" value="ERAP1_C"/>
    <property type="match status" value="1"/>
</dbReference>
<evidence type="ECO:0000259" key="14">
    <source>
        <dbReference type="Pfam" id="PF01433"/>
    </source>
</evidence>
<keyword evidence="6 17" id="KW-0031">Aminopeptidase</keyword>
<evidence type="ECO:0000256" key="4">
    <source>
        <dbReference type="ARBA" id="ARBA00012564"/>
    </source>
</evidence>
<gene>
    <name evidence="17" type="ORF">CMUST_14105</name>
</gene>
<dbReference type="EC" id="3.4.11.2" evidence="4"/>
<evidence type="ECO:0000256" key="13">
    <source>
        <dbReference type="ARBA" id="ARBA00031533"/>
    </source>
</evidence>
<dbReference type="PANTHER" id="PTHR11533">
    <property type="entry name" value="PROTEASE M1 ZINC METALLOPROTEASE"/>
    <property type="match status" value="1"/>
</dbReference>
<evidence type="ECO:0000259" key="16">
    <source>
        <dbReference type="Pfam" id="PF17900"/>
    </source>
</evidence>
<dbReference type="InterPro" id="IPR050344">
    <property type="entry name" value="Peptidase_M1_aminopeptidases"/>
</dbReference>
<dbReference type="PANTHER" id="PTHR11533:SF174">
    <property type="entry name" value="PUROMYCIN-SENSITIVE AMINOPEPTIDASE-RELATED"/>
    <property type="match status" value="1"/>
</dbReference>
<dbReference type="NCBIfam" id="TIGR02412">
    <property type="entry name" value="pepN_strep_liv"/>
    <property type="match status" value="1"/>
</dbReference>
<evidence type="ECO:0000256" key="9">
    <source>
        <dbReference type="ARBA" id="ARBA00022801"/>
    </source>
</evidence>
<evidence type="ECO:0000256" key="8">
    <source>
        <dbReference type="ARBA" id="ARBA00022723"/>
    </source>
</evidence>
<dbReference type="PATRIC" id="fig|571915.4.peg.3026"/>
<keyword evidence="10" id="KW-0862">Zinc</keyword>
<evidence type="ECO:0000256" key="2">
    <source>
        <dbReference type="ARBA" id="ARBA00001947"/>
    </source>
</evidence>
<evidence type="ECO:0000313" key="18">
    <source>
        <dbReference type="Proteomes" id="UP000035199"/>
    </source>
</evidence>
<comment type="similarity">
    <text evidence="3">Belongs to the peptidase M1 family.</text>
</comment>
<dbReference type="Proteomes" id="UP000035199">
    <property type="component" value="Chromosome"/>
</dbReference>
<dbReference type="InterPro" id="IPR012778">
    <property type="entry name" value="Pept_M1_aminopeptidase"/>
</dbReference>
<reference evidence="18" key="2">
    <citation type="submission" date="2015-05" db="EMBL/GenBank/DDBJ databases">
        <title>Complete genome sequence of Corynebacterium mustelae DSM 45274, isolated from various tissues of a male ferret with lethal sepsis.</title>
        <authorList>
            <person name="Ruckert C."/>
            <person name="Albersmeier A."/>
            <person name="Winkler A."/>
            <person name="Tauch A."/>
        </authorList>
    </citation>
    <scope>NUCLEOTIDE SEQUENCE [LARGE SCALE GENOMIC DNA]</scope>
    <source>
        <strain evidence="18">DSM 45274</strain>
    </source>
</reference>
<reference evidence="17 18" key="1">
    <citation type="journal article" date="2015" name="Genome Announc.">
        <title>Complete Genome Sequence of the Type Strain Corynebacterium mustelae DSM 45274, Isolated from Various Tissues of a Male Ferret with Lethal Sepsis.</title>
        <authorList>
            <person name="Ruckert C."/>
            <person name="Eimer J."/>
            <person name="Winkler A."/>
            <person name="Tauch A."/>
        </authorList>
    </citation>
    <scope>NUCLEOTIDE SEQUENCE [LARGE SCALE GENOMIC DNA]</scope>
    <source>
        <strain evidence="17 18">DSM 45274</strain>
    </source>
</reference>
<dbReference type="Gene3D" id="1.10.390.10">
    <property type="entry name" value="Neutral Protease Domain 2"/>
    <property type="match status" value="1"/>
</dbReference>
<comment type="catalytic activity">
    <reaction evidence="1">
        <text>Release of an N-terminal amino acid, Xaa-|-Yaa- from a peptide, amide or arylamide. Xaa is preferably Ala, but may be most amino acids including Pro (slow action). When a terminal hydrophobic residue is followed by a prolyl residue, the two may be released as an intact Xaa-Pro dipeptide.</text>
        <dbReference type="EC" id="3.4.11.2"/>
    </reaction>
</comment>
<keyword evidence="18" id="KW-1185">Reference proteome</keyword>
<feature type="domain" description="Peptidase M1 membrane alanine aminopeptidase" evidence="14">
    <location>
        <begin position="229"/>
        <end position="442"/>
    </location>
</feature>
<comment type="cofactor">
    <cofactor evidence="2">
        <name>Zn(2+)</name>
        <dbReference type="ChEBI" id="CHEBI:29105"/>
    </cofactor>
</comment>
<dbReference type="SUPFAM" id="SSF55486">
    <property type="entry name" value="Metalloproteases ('zincins'), catalytic domain"/>
    <property type="match status" value="1"/>
</dbReference>
<dbReference type="GO" id="GO:0043171">
    <property type="term" value="P:peptide catabolic process"/>
    <property type="evidence" value="ECO:0007669"/>
    <property type="project" value="TreeGrafter"/>
</dbReference>
<dbReference type="KEGG" id="cmv:CMUST_14105"/>
<evidence type="ECO:0000256" key="11">
    <source>
        <dbReference type="ARBA" id="ARBA00023049"/>
    </source>
</evidence>
<dbReference type="EMBL" id="CP011542">
    <property type="protein sequence ID" value="AKK07114.1"/>
    <property type="molecule type" value="Genomic_DNA"/>
</dbReference>
<evidence type="ECO:0000259" key="15">
    <source>
        <dbReference type="Pfam" id="PF11838"/>
    </source>
</evidence>
<dbReference type="InterPro" id="IPR001930">
    <property type="entry name" value="Peptidase_M1"/>
</dbReference>
<organism evidence="17 18">
    <name type="scientific">Corynebacterium mustelae</name>
    <dbReference type="NCBI Taxonomy" id="571915"/>
    <lineage>
        <taxon>Bacteria</taxon>
        <taxon>Bacillati</taxon>
        <taxon>Actinomycetota</taxon>
        <taxon>Actinomycetes</taxon>
        <taxon>Mycobacteriales</taxon>
        <taxon>Corynebacteriaceae</taxon>
        <taxon>Corynebacterium</taxon>
    </lineage>
</organism>